<evidence type="ECO:0000313" key="2">
    <source>
        <dbReference type="EMBL" id="CAG2202135.1"/>
    </source>
</evidence>
<feature type="region of interest" description="Disordered" evidence="1">
    <location>
        <begin position="148"/>
        <end position="169"/>
    </location>
</feature>
<keyword evidence="3" id="KW-1185">Reference proteome</keyword>
<evidence type="ECO:0000256" key="1">
    <source>
        <dbReference type="SAM" id="MobiDB-lite"/>
    </source>
</evidence>
<dbReference type="OrthoDB" id="10043687at2759"/>
<dbReference type="Proteomes" id="UP000683360">
    <property type="component" value="Unassembled WGS sequence"/>
</dbReference>
<protein>
    <submittedName>
        <fullName evidence="2">Uncharacterized protein</fullName>
    </submittedName>
</protein>
<feature type="compositionally biased region" description="Polar residues" evidence="1">
    <location>
        <begin position="156"/>
        <end position="165"/>
    </location>
</feature>
<dbReference type="EMBL" id="CAJPWZ010000877">
    <property type="protein sequence ID" value="CAG2202135.1"/>
    <property type="molecule type" value="Genomic_DNA"/>
</dbReference>
<proteinExistence type="predicted"/>
<organism evidence="2 3">
    <name type="scientific">Mytilus edulis</name>
    <name type="common">Blue mussel</name>
    <dbReference type="NCBI Taxonomy" id="6550"/>
    <lineage>
        <taxon>Eukaryota</taxon>
        <taxon>Metazoa</taxon>
        <taxon>Spiralia</taxon>
        <taxon>Lophotrochozoa</taxon>
        <taxon>Mollusca</taxon>
        <taxon>Bivalvia</taxon>
        <taxon>Autobranchia</taxon>
        <taxon>Pteriomorphia</taxon>
        <taxon>Mytilida</taxon>
        <taxon>Mytiloidea</taxon>
        <taxon>Mytilidae</taxon>
        <taxon>Mytilinae</taxon>
        <taxon>Mytilus</taxon>
    </lineage>
</organism>
<name>A0A8S3R5I0_MYTED</name>
<gene>
    <name evidence="2" type="ORF">MEDL_16715</name>
</gene>
<reference evidence="2" key="1">
    <citation type="submission" date="2021-03" db="EMBL/GenBank/DDBJ databases">
        <authorList>
            <person name="Bekaert M."/>
        </authorList>
    </citation>
    <scope>NUCLEOTIDE SEQUENCE</scope>
</reference>
<dbReference type="AlphaFoldDB" id="A0A8S3R5I0"/>
<comment type="caution">
    <text evidence="2">The sequence shown here is derived from an EMBL/GenBank/DDBJ whole genome shotgun (WGS) entry which is preliminary data.</text>
</comment>
<evidence type="ECO:0000313" key="3">
    <source>
        <dbReference type="Proteomes" id="UP000683360"/>
    </source>
</evidence>
<accession>A0A8S3R5I0</accession>
<sequence length="198" mass="23026">MGRWPELNVCRPKTISELRAKTTSRTSIYRYFKQLDRIMEKYELNDKPRSVYNVDEKGLQLNFKPPNFVDCDEYVPSTFSSEKVKQQLLWDVVIPYDITFRHALFLLSQSKENTKDGDIPVIQNVTTEQPVDLMSNLEIKANTEFHSTTTHRKLKQNQQDSQQPVPSGLHTIVSDGLIKDEDYQDDVDDDTLCCVFNM</sequence>